<evidence type="ECO:0000313" key="2">
    <source>
        <dbReference type="EMBL" id="GGG44024.1"/>
    </source>
</evidence>
<keyword evidence="1" id="KW-0732">Signal</keyword>
<reference evidence="2" key="4">
    <citation type="submission" date="2024-05" db="EMBL/GenBank/DDBJ databases">
        <authorList>
            <person name="Sun Q."/>
            <person name="Sedlacek I."/>
        </authorList>
    </citation>
    <scope>NUCLEOTIDE SEQUENCE</scope>
    <source>
        <strain evidence="2">CCM 8490</strain>
    </source>
</reference>
<dbReference type="PROSITE" id="PS51257">
    <property type="entry name" value="PROKAR_LIPOPROTEIN"/>
    <property type="match status" value="1"/>
</dbReference>
<reference evidence="3 4" key="2">
    <citation type="submission" date="2018-09" db="EMBL/GenBank/DDBJ databases">
        <title>Genomic Encyclopedia of Archaeal and Bacterial Type Strains, Phase II (KMG-II): from individual species to whole genera.</title>
        <authorList>
            <person name="Goeker M."/>
        </authorList>
    </citation>
    <scope>NUCLEOTIDE SEQUENCE [LARGE SCALE GENOMIC DNA]</scope>
    <source>
        <strain evidence="3 4">DSM 27620</strain>
    </source>
</reference>
<dbReference type="EMBL" id="BMCW01000001">
    <property type="protein sequence ID" value="GGG44024.1"/>
    <property type="molecule type" value="Genomic_DNA"/>
</dbReference>
<reference evidence="5" key="3">
    <citation type="journal article" date="2019" name="Int. J. Syst. Evol. Microbiol.">
        <title>The Global Catalogue of Microorganisms (GCM) 10K type strain sequencing project: providing services to taxonomists for standard genome sequencing and annotation.</title>
        <authorList>
            <consortium name="The Broad Institute Genomics Platform"/>
            <consortium name="The Broad Institute Genome Sequencing Center for Infectious Disease"/>
            <person name="Wu L."/>
            <person name="Ma J."/>
        </authorList>
    </citation>
    <scope>NUCLEOTIDE SEQUENCE [LARGE SCALE GENOMIC DNA]</scope>
    <source>
        <strain evidence="5">CCM 8490</strain>
    </source>
</reference>
<comment type="caution">
    <text evidence="3">The sequence shown here is derived from an EMBL/GenBank/DDBJ whole genome shotgun (WGS) entry which is preliminary data.</text>
</comment>
<evidence type="ECO:0000313" key="3">
    <source>
        <dbReference type="EMBL" id="RKE89626.1"/>
    </source>
</evidence>
<sequence>MKLLKYILFFFGLISLSACLNRYNNMPAKNNTSARQTLAKSFAENFYAKCAKKDYSEITGFNMDVNMKNYFSPEKIKTVCENSDKKYGKIEIGSLYAAKTNVYPTDFSDLFVFNIKTEKNDSIKYLRMGMTRDKDYFQVFYISTKPYNKWYKRKKK</sequence>
<dbReference type="Proteomes" id="UP000658202">
    <property type="component" value="Unassembled WGS sequence"/>
</dbReference>
<dbReference type="AlphaFoldDB" id="A0A420DCW1"/>
<feature type="chain" id="PRO_5019372161" description="Lipoprotein" evidence="1">
    <location>
        <begin position="21"/>
        <end position="156"/>
    </location>
</feature>
<proteinExistence type="predicted"/>
<name>A0A420DCW1_9FLAO</name>
<dbReference type="EMBL" id="RAQH01000001">
    <property type="protein sequence ID" value="RKE89626.1"/>
    <property type="molecule type" value="Genomic_DNA"/>
</dbReference>
<protein>
    <recommendedName>
        <fullName evidence="6">Lipoprotein</fullName>
    </recommendedName>
</protein>
<evidence type="ECO:0000256" key="1">
    <source>
        <dbReference type="SAM" id="SignalP"/>
    </source>
</evidence>
<evidence type="ECO:0008006" key="6">
    <source>
        <dbReference type="Google" id="ProtNLM"/>
    </source>
</evidence>
<evidence type="ECO:0000313" key="4">
    <source>
        <dbReference type="Proteomes" id="UP000285906"/>
    </source>
</evidence>
<keyword evidence="5" id="KW-1185">Reference proteome</keyword>
<dbReference type="RefSeq" id="WP_188624739.1">
    <property type="nucleotide sequence ID" value="NZ_BMCW01000001.1"/>
</dbReference>
<feature type="signal peptide" evidence="1">
    <location>
        <begin position="1"/>
        <end position="20"/>
    </location>
</feature>
<evidence type="ECO:0000313" key="5">
    <source>
        <dbReference type="Proteomes" id="UP000658202"/>
    </source>
</evidence>
<reference evidence="2" key="1">
    <citation type="journal article" date="2014" name="Int. J. Syst. Evol. Microbiol.">
        <title>Complete genome of a new Firmicutes species belonging to the dominant human colonic microbiota ('Ruminococcus bicirculans') reveals two chromosomes and a selective capacity to utilize plant glucans.</title>
        <authorList>
            <consortium name="NISC Comparative Sequencing Program"/>
            <person name="Wegmann U."/>
            <person name="Louis P."/>
            <person name="Goesmann A."/>
            <person name="Henrissat B."/>
            <person name="Duncan S.H."/>
            <person name="Flint H.J."/>
        </authorList>
    </citation>
    <scope>NUCLEOTIDE SEQUENCE</scope>
    <source>
        <strain evidence="2">CCM 8490</strain>
    </source>
</reference>
<gene>
    <name evidence="3" type="ORF">BXY58_0196</name>
    <name evidence="2" type="ORF">GCM10007332_01840</name>
</gene>
<organism evidence="3 4">
    <name type="scientific">Epilithonimonas arachidiradicis</name>
    <dbReference type="NCBI Taxonomy" id="1617282"/>
    <lineage>
        <taxon>Bacteria</taxon>
        <taxon>Pseudomonadati</taxon>
        <taxon>Bacteroidota</taxon>
        <taxon>Flavobacteriia</taxon>
        <taxon>Flavobacteriales</taxon>
        <taxon>Weeksellaceae</taxon>
        <taxon>Chryseobacterium group</taxon>
        <taxon>Epilithonimonas</taxon>
    </lineage>
</organism>
<dbReference type="Proteomes" id="UP000285906">
    <property type="component" value="Unassembled WGS sequence"/>
</dbReference>
<accession>A0A420DCW1</accession>